<keyword evidence="1" id="KW-0472">Membrane</keyword>
<feature type="domain" description="SPOR" evidence="2">
    <location>
        <begin position="97"/>
        <end position="176"/>
    </location>
</feature>
<gene>
    <name evidence="4" type="ORF">H0185_17740</name>
</gene>
<dbReference type="PANTHER" id="PTHR33734">
    <property type="entry name" value="LYSM DOMAIN-CONTAINING GPI-ANCHORED PROTEIN 2"/>
    <property type="match status" value="1"/>
</dbReference>
<reference evidence="4 5" key="1">
    <citation type="submission" date="2020-07" db="EMBL/GenBank/DDBJ databases">
        <title>Fungal Genomes of the International Space Station.</title>
        <authorList>
            <person name="Seuylemezian A."/>
            <person name="Singh N.K."/>
            <person name="Wood J."/>
            <person name="Venkateswaran K."/>
        </authorList>
    </citation>
    <scope>NUCLEOTIDE SEQUENCE [LARGE SCALE GENOMIC DNA]</scope>
    <source>
        <strain evidence="4 5">PL-B2</strain>
    </source>
</reference>
<feature type="domain" description="LysM" evidence="3">
    <location>
        <begin position="50"/>
        <end position="93"/>
    </location>
</feature>
<dbReference type="PROSITE" id="PS51724">
    <property type="entry name" value="SPOR"/>
    <property type="match status" value="1"/>
</dbReference>
<dbReference type="PANTHER" id="PTHR33734:SF22">
    <property type="entry name" value="MEMBRANE-BOUND LYTIC MUREIN TRANSGLYCOSYLASE D"/>
    <property type="match status" value="1"/>
</dbReference>
<dbReference type="SMART" id="SM00257">
    <property type="entry name" value="LysM"/>
    <property type="match status" value="1"/>
</dbReference>
<dbReference type="SUPFAM" id="SSF54106">
    <property type="entry name" value="LysM domain"/>
    <property type="match status" value="1"/>
</dbReference>
<evidence type="ECO:0000256" key="1">
    <source>
        <dbReference type="SAM" id="Phobius"/>
    </source>
</evidence>
<organism evidence="4 5">
    <name type="scientific">Mesobacillus maritimus</name>
    <dbReference type="NCBI Taxonomy" id="1643336"/>
    <lineage>
        <taxon>Bacteria</taxon>
        <taxon>Bacillati</taxon>
        <taxon>Bacillota</taxon>
        <taxon>Bacilli</taxon>
        <taxon>Bacillales</taxon>
        <taxon>Bacillaceae</taxon>
        <taxon>Mesobacillus</taxon>
    </lineage>
</organism>
<dbReference type="CDD" id="cd00118">
    <property type="entry name" value="LysM"/>
    <property type="match status" value="1"/>
</dbReference>
<dbReference type="PROSITE" id="PS51782">
    <property type="entry name" value="LYSM"/>
    <property type="match status" value="1"/>
</dbReference>
<comment type="caution">
    <text evidence="4">The sequence shown here is derived from an EMBL/GenBank/DDBJ whole genome shotgun (WGS) entry which is preliminary data.</text>
</comment>
<dbReference type="RefSeq" id="WP_221874831.1">
    <property type="nucleotide sequence ID" value="NZ_JACWFH010000025.1"/>
</dbReference>
<dbReference type="InterPro" id="IPR036779">
    <property type="entry name" value="LysM_dom_sf"/>
</dbReference>
<keyword evidence="5" id="KW-1185">Reference proteome</keyword>
<dbReference type="EMBL" id="JACWFH010000025">
    <property type="protein sequence ID" value="MBY0098609.1"/>
    <property type="molecule type" value="Genomic_DNA"/>
</dbReference>
<dbReference type="Pfam" id="PF05036">
    <property type="entry name" value="SPOR"/>
    <property type="match status" value="1"/>
</dbReference>
<accession>A0ABS7K8P8</accession>
<dbReference type="Gene3D" id="3.10.350.10">
    <property type="entry name" value="LysM domain"/>
    <property type="match status" value="1"/>
</dbReference>
<name>A0ABS7K8P8_9BACI</name>
<dbReference type="InterPro" id="IPR036680">
    <property type="entry name" value="SPOR-like_sf"/>
</dbReference>
<dbReference type="Proteomes" id="UP000769780">
    <property type="component" value="Unassembled WGS sequence"/>
</dbReference>
<evidence type="ECO:0000313" key="5">
    <source>
        <dbReference type="Proteomes" id="UP000769780"/>
    </source>
</evidence>
<evidence type="ECO:0000313" key="4">
    <source>
        <dbReference type="EMBL" id="MBY0098609.1"/>
    </source>
</evidence>
<dbReference type="InterPro" id="IPR018392">
    <property type="entry name" value="LysM"/>
</dbReference>
<evidence type="ECO:0000259" key="3">
    <source>
        <dbReference type="PROSITE" id="PS51782"/>
    </source>
</evidence>
<protein>
    <submittedName>
        <fullName evidence="4">LysM peptidoglycan-binding domain-containing protein</fullName>
    </submittedName>
</protein>
<dbReference type="Pfam" id="PF01476">
    <property type="entry name" value="LysM"/>
    <property type="match status" value="1"/>
</dbReference>
<feature type="transmembrane region" description="Helical" evidence="1">
    <location>
        <begin position="20"/>
        <end position="39"/>
    </location>
</feature>
<proteinExistence type="predicted"/>
<dbReference type="SUPFAM" id="SSF110997">
    <property type="entry name" value="Sporulation related repeat"/>
    <property type="match status" value="1"/>
</dbReference>
<evidence type="ECO:0000259" key="2">
    <source>
        <dbReference type="PROSITE" id="PS51724"/>
    </source>
</evidence>
<keyword evidence="1" id="KW-1133">Transmembrane helix</keyword>
<keyword evidence="1" id="KW-0812">Transmembrane</keyword>
<dbReference type="InterPro" id="IPR007730">
    <property type="entry name" value="SPOR-like_dom"/>
</dbReference>
<dbReference type="Gene3D" id="3.30.70.1070">
    <property type="entry name" value="Sporulation related repeat"/>
    <property type="match status" value="1"/>
</dbReference>
<sequence length="307" mass="34539">MVTYSVTTGVFNIKKIKRKIQVVLSSMFLMGAFTFGMGFTHNAKVQAEEDVIVIQKGDTLYSIAKRYGTTVQKLKEDNHLASDLIYVGQKLQVPGQPQVETLYVVMAGSFSKKSNADKRVALLKQHKVDAVVVSKFIDNKTYYRIQAGAFSKKENAEKQLKMLNTAGIGDAYILTSKPLQLNGITVGSSYNQVVEKYGVPNFSEEQQNTISHFYVDEGAGLRMQLSSENGSVKQLHVYPEYLPLLNIPREKAQVIENYDHPNIVEKVSCYESAVCEKMTYQLNGLQLNVQIDRDGKTVQYLELKEIR</sequence>